<organism evidence="2 3">
    <name type="scientific">Devosia epidermidihirudinis</name>
    <dbReference type="NCBI Taxonomy" id="1293439"/>
    <lineage>
        <taxon>Bacteria</taxon>
        <taxon>Pseudomonadati</taxon>
        <taxon>Pseudomonadota</taxon>
        <taxon>Alphaproteobacteria</taxon>
        <taxon>Hyphomicrobiales</taxon>
        <taxon>Devosiaceae</taxon>
        <taxon>Devosia</taxon>
    </lineage>
</organism>
<reference evidence="2 3" key="1">
    <citation type="submission" date="2015-03" db="EMBL/GenBank/DDBJ databases">
        <authorList>
            <person name="Lepp D."/>
            <person name="Hassan Y.I."/>
            <person name="Li X.-Z."/>
            <person name="Zhou T."/>
        </authorList>
    </citation>
    <scope>NUCLEOTIDE SEQUENCE [LARGE SCALE GENOMIC DNA]</scope>
    <source>
        <strain evidence="2 3">E84</strain>
    </source>
</reference>
<dbReference type="EMBL" id="LANJ01000016">
    <property type="protein sequence ID" value="KKC37934.1"/>
    <property type="molecule type" value="Genomic_DNA"/>
</dbReference>
<name>A0A0F5QD53_9HYPH</name>
<comment type="caution">
    <text evidence="2">The sequence shown here is derived from an EMBL/GenBank/DDBJ whole genome shotgun (WGS) entry which is preliminary data.</text>
</comment>
<gene>
    <name evidence="2" type="ORF">WH87_09755</name>
</gene>
<keyword evidence="3" id="KW-1185">Reference proteome</keyword>
<sequence length="161" mass="17010">MCVKASHGIHTGAIGAAFGTIWLGLFDVSLDPFIGGRTGGGIDAHRGLQIGGVGIDGCQHLGIDGERAQLDHGLGGIDAGQHIGALGRLGRRRGWIDHDIFGGRLGENGFLRQGRGQADGKHGKHRKGTDHRKLLKGDGRQPVPSSVRLWPQHGARSETGW</sequence>
<evidence type="ECO:0000256" key="1">
    <source>
        <dbReference type="SAM" id="MobiDB-lite"/>
    </source>
</evidence>
<evidence type="ECO:0000313" key="2">
    <source>
        <dbReference type="EMBL" id="KKC37934.1"/>
    </source>
</evidence>
<evidence type="ECO:0000313" key="3">
    <source>
        <dbReference type="Proteomes" id="UP000033411"/>
    </source>
</evidence>
<protein>
    <submittedName>
        <fullName evidence="2">Uncharacterized protein</fullName>
    </submittedName>
</protein>
<dbReference type="AlphaFoldDB" id="A0A0F5QD53"/>
<feature type="region of interest" description="Disordered" evidence="1">
    <location>
        <begin position="111"/>
        <end position="161"/>
    </location>
</feature>
<accession>A0A0F5QD53</accession>
<proteinExistence type="predicted"/>
<dbReference type="Proteomes" id="UP000033411">
    <property type="component" value="Unassembled WGS sequence"/>
</dbReference>